<evidence type="ECO:0000313" key="6">
    <source>
        <dbReference type="Proteomes" id="UP001055437"/>
    </source>
</evidence>
<feature type="domain" description="GGDEF" evidence="2">
    <location>
        <begin position="536"/>
        <end position="667"/>
    </location>
</feature>
<name>A0A9N7PIH5_CLOSE</name>
<dbReference type="NCBIfam" id="TIGR00254">
    <property type="entry name" value="GGDEF"/>
    <property type="match status" value="1"/>
</dbReference>
<feature type="transmembrane region" description="Helical" evidence="1">
    <location>
        <begin position="12"/>
        <end position="32"/>
    </location>
</feature>
<keyword evidence="1" id="KW-0812">Transmembrane</keyword>
<dbReference type="Gene3D" id="3.30.70.270">
    <property type="match status" value="1"/>
</dbReference>
<proteinExistence type="predicted"/>
<dbReference type="PANTHER" id="PTHR45138">
    <property type="entry name" value="REGULATORY COMPONENTS OF SENSORY TRANSDUCTION SYSTEM"/>
    <property type="match status" value="1"/>
</dbReference>
<reference evidence="4" key="2">
    <citation type="submission" date="2022-06" db="EMBL/GenBank/DDBJ databases">
        <authorList>
            <person name="Holder M.E."/>
            <person name="Ajami N.J."/>
            <person name="Petrosino J.F."/>
        </authorList>
    </citation>
    <scope>NUCLEOTIDE SEQUENCE</scope>
    <source>
        <strain evidence="4">RMA 8861</strain>
    </source>
</reference>
<evidence type="ECO:0000313" key="3">
    <source>
        <dbReference type="EMBL" id="AYE33720.1"/>
    </source>
</evidence>
<dbReference type="GeneID" id="303559876"/>
<evidence type="ECO:0000256" key="1">
    <source>
        <dbReference type="SAM" id="Phobius"/>
    </source>
</evidence>
<dbReference type="KEGG" id="csep:CP523_04145"/>
<dbReference type="PANTHER" id="PTHR45138:SF9">
    <property type="entry name" value="DIGUANYLATE CYCLASE DGCM-RELATED"/>
    <property type="match status" value="1"/>
</dbReference>
<keyword evidence="6" id="KW-1185">Reference proteome</keyword>
<protein>
    <submittedName>
        <fullName evidence="4">Diguanylate cyclase</fullName>
    </submittedName>
</protein>
<organism evidence="3 5">
    <name type="scientific">Clostridium septicum</name>
    <dbReference type="NCBI Taxonomy" id="1504"/>
    <lineage>
        <taxon>Bacteria</taxon>
        <taxon>Bacillati</taxon>
        <taxon>Bacillota</taxon>
        <taxon>Clostridia</taxon>
        <taxon>Eubacteriales</taxon>
        <taxon>Clostridiaceae</taxon>
        <taxon>Clostridium</taxon>
    </lineage>
</organism>
<dbReference type="Proteomes" id="UP000280586">
    <property type="component" value="Chromosome"/>
</dbReference>
<evidence type="ECO:0000313" key="5">
    <source>
        <dbReference type="Proteomes" id="UP000280586"/>
    </source>
</evidence>
<dbReference type="Gene3D" id="1.25.40.10">
    <property type="entry name" value="Tetratricopeptide repeat domain"/>
    <property type="match status" value="2"/>
</dbReference>
<keyword evidence="1" id="KW-1133">Transmembrane helix</keyword>
<dbReference type="GO" id="GO:0005886">
    <property type="term" value="C:plasma membrane"/>
    <property type="evidence" value="ECO:0007669"/>
    <property type="project" value="TreeGrafter"/>
</dbReference>
<dbReference type="EMBL" id="CP099799">
    <property type="protein sequence ID" value="USS00279.1"/>
    <property type="molecule type" value="Genomic_DNA"/>
</dbReference>
<dbReference type="EMBL" id="CP023671">
    <property type="protein sequence ID" value="AYE33720.1"/>
    <property type="molecule type" value="Genomic_DNA"/>
</dbReference>
<dbReference type="GO" id="GO:1902201">
    <property type="term" value="P:negative regulation of bacterial-type flagellum-dependent cell motility"/>
    <property type="evidence" value="ECO:0007669"/>
    <property type="project" value="TreeGrafter"/>
</dbReference>
<dbReference type="InterPro" id="IPR043128">
    <property type="entry name" value="Rev_trsase/Diguanyl_cyclase"/>
</dbReference>
<feature type="transmembrane region" description="Helical" evidence="1">
    <location>
        <begin position="474"/>
        <end position="494"/>
    </location>
</feature>
<dbReference type="GO" id="GO:0052621">
    <property type="term" value="F:diguanylate cyclase activity"/>
    <property type="evidence" value="ECO:0007669"/>
    <property type="project" value="TreeGrafter"/>
</dbReference>
<dbReference type="InterPro" id="IPR011990">
    <property type="entry name" value="TPR-like_helical_dom_sf"/>
</dbReference>
<dbReference type="InterPro" id="IPR029787">
    <property type="entry name" value="Nucleotide_cyclase"/>
</dbReference>
<evidence type="ECO:0000259" key="2">
    <source>
        <dbReference type="PROSITE" id="PS50887"/>
    </source>
</evidence>
<dbReference type="RefSeq" id="WP_120140512.1">
    <property type="nucleotide sequence ID" value="NZ_CP023671.1"/>
</dbReference>
<dbReference type="Pfam" id="PF00990">
    <property type="entry name" value="GGDEF"/>
    <property type="match status" value="1"/>
</dbReference>
<keyword evidence="1" id="KW-0472">Membrane</keyword>
<dbReference type="CDD" id="cd01949">
    <property type="entry name" value="GGDEF"/>
    <property type="match status" value="1"/>
</dbReference>
<dbReference type="PROSITE" id="PS50887">
    <property type="entry name" value="GGDEF"/>
    <property type="match status" value="1"/>
</dbReference>
<dbReference type="Proteomes" id="UP001055437">
    <property type="component" value="Chromosome"/>
</dbReference>
<dbReference type="SMART" id="SM00028">
    <property type="entry name" value="TPR"/>
    <property type="match status" value="3"/>
</dbReference>
<dbReference type="SUPFAM" id="SSF48452">
    <property type="entry name" value="TPR-like"/>
    <property type="match status" value="2"/>
</dbReference>
<dbReference type="InterPro" id="IPR019734">
    <property type="entry name" value="TPR_rpt"/>
</dbReference>
<gene>
    <name evidence="3" type="ORF">CP523_04145</name>
    <name evidence="4" type="ORF">NH397_12385</name>
</gene>
<dbReference type="SMART" id="SM00267">
    <property type="entry name" value="GGDEF"/>
    <property type="match status" value="1"/>
</dbReference>
<dbReference type="GO" id="GO:0043709">
    <property type="term" value="P:cell adhesion involved in single-species biofilm formation"/>
    <property type="evidence" value="ECO:0007669"/>
    <property type="project" value="TreeGrafter"/>
</dbReference>
<evidence type="ECO:0000313" key="4">
    <source>
        <dbReference type="EMBL" id="USS00279.1"/>
    </source>
</evidence>
<reference evidence="3 5" key="1">
    <citation type="submission" date="2017-09" db="EMBL/GenBank/DDBJ databases">
        <authorList>
            <person name="Thomas P."/>
            <person name="Seyboldt C."/>
        </authorList>
    </citation>
    <scope>NUCLEOTIDE SEQUENCE [LARGE SCALE GENOMIC DNA]</scope>
    <source>
        <strain evidence="3 5">DSM 7534</strain>
    </source>
</reference>
<sequence length="667" mass="76900">MGKIKGMKNKGNLVKLAVIIACILSLTTFINIKNAKFTSYENADSIKQALKLIEENKESTMYENRIIEHYDAIKNEVEVAISDEEKEKGYYALGYIEYINENYEESNEYLFKALNYRRGSKNKTKILIYNYIANNYLALGNLKESQRIFNIAEKMAIDNKHTDELIKIYRERAISLVNFRNGVNDGIELLKKSLDVKQDDISIAETNILLSKMYLLINNFHKSLKSDIKVLKISIEDNYDDFRIKGCINLATNYYLQEKYEDAINIYEKVLKEAEVLDLSDELTTLMYSSACYEELGMYDKAYAINDKILKKSSNIVGLNKKNILKGVYNSYANLNLKEGNIEVAEDYINKAKEIASYTESYIHNGLDLITDNIEIGIMYKKGTPYEEVLKAYKNLHERVSDIGINFRVYNLITKSVIEISKENNDEETAIEYLDKNVKAIDFKNKSNLNINTDYIISKIKNDSISKHLNKLRVGSSIMLLITGIFLVAFYIIYNKNRKINILNSELETLSLTDELTGLANKRFLFQELEYMINGKSITFIMLDVDCFKEYNDNYGHIEGDKVLKQVADIIRAVFHDEITCRFGGEEFSIISKEPKDNVIEKIKELMEKLNDLNIKHSYSKVSDRITISVGIESSTLHSKDEIMSLLKATDEKLYVSKKCGRNTYTY</sequence>
<dbReference type="SUPFAM" id="SSF55073">
    <property type="entry name" value="Nucleotide cyclase"/>
    <property type="match status" value="1"/>
</dbReference>
<dbReference type="InterPro" id="IPR050469">
    <property type="entry name" value="Diguanylate_Cyclase"/>
</dbReference>
<dbReference type="AlphaFoldDB" id="A0A9N7PIH5"/>
<dbReference type="InterPro" id="IPR000160">
    <property type="entry name" value="GGDEF_dom"/>
</dbReference>
<accession>A0A9N7PIH5</accession>